<feature type="region of interest" description="Disordered" evidence="6">
    <location>
        <begin position="151"/>
        <end position="248"/>
    </location>
</feature>
<dbReference type="InterPro" id="IPR050660">
    <property type="entry name" value="NEK_Ser/Thr_kinase"/>
</dbReference>
<evidence type="ECO:0000256" key="2">
    <source>
        <dbReference type="ARBA" id="ARBA00022679"/>
    </source>
</evidence>
<dbReference type="STRING" id="1095630.A0A2J6TB50"/>
<dbReference type="EC" id="2.7.11.1" evidence="1"/>
<dbReference type="Gene3D" id="1.10.510.10">
    <property type="entry name" value="Transferase(Phosphotransferase) domain 1"/>
    <property type="match status" value="1"/>
</dbReference>
<dbReference type="GO" id="GO:0004674">
    <property type="term" value="F:protein serine/threonine kinase activity"/>
    <property type="evidence" value="ECO:0007669"/>
    <property type="project" value="UniProtKB-EC"/>
</dbReference>
<dbReference type="PROSITE" id="PS50011">
    <property type="entry name" value="PROTEIN_KINASE_DOM"/>
    <property type="match status" value="1"/>
</dbReference>
<evidence type="ECO:0000256" key="3">
    <source>
        <dbReference type="ARBA" id="ARBA00022741"/>
    </source>
</evidence>
<keyword evidence="9" id="KW-1185">Reference proteome</keyword>
<feature type="domain" description="Protein kinase" evidence="7">
    <location>
        <begin position="1"/>
        <end position="140"/>
    </location>
</feature>
<feature type="compositionally biased region" description="Basic and acidic residues" evidence="6">
    <location>
        <begin position="216"/>
        <end position="248"/>
    </location>
</feature>
<dbReference type="PANTHER" id="PTHR43671">
    <property type="entry name" value="SERINE/THREONINE-PROTEIN KINASE NEK"/>
    <property type="match status" value="1"/>
</dbReference>
<dbReference type="InterPro" id="IPR000719">
    <property type="entry name" value="Prot_kinase_dom"/>
</dbReference>
<evidence type="ECO:0000313" key="8">
    <source>
        <dbReference type="EMBL" id="PMD60245.1"/>
    </source>
</evidence>
<reference evidence="8 9" key="1">
    <citation type="submission" date="2016-04" db="EMBL/GenBank/DDBJ databases">
        <title>A degradative enzymes factory behind the ericoid mycorrhizal symbiosis.</title>
        <authorList>
            <consortium name="DOE Joint Genome Institute"/>
            <person name="Martino E."/>
            <person name="Morin E."/>
            <person name="Grelet G."/>
            <person name="Kuo A."/>
            <person name="Kohler A."/>
            <person name="Daghino S."/>
            <person name="Barry K."/>
            <person name="Choi C."/>
            <person name="Cichocki N."/>
            <person name="Clum A."/>
            <person name="Copeland A."/>
            <person name="Hainaut M."/>
            <person name="Haridas S."/>
            <person name="Labutti K."/>
            <person name="Lindquist E."/>
            <person name="Lipzen A."/>
            <person name="Khouja H.-R."/>
            <person name="Murat C."/>
            <person name="Ohm R."/>
            <person name="Olson A."/>
            <person name="Spatafora J."/>
            <person name="Veneault-Fourrey C."/>
            <person name="Henrissat B."/>
            <person name="Grigoriev I."/>
            <person name="Martin F."/>
            <person name="Perotto S."/>
        </authorList>
    </citation>
    <scope>NUCLEOTIDE SEQUENCE [LARGE SCALE GENOMIC DNA]</scope>
    <source>
        <strain evidence="8 9">E</strain>
    </source>
</reference>
<dbReference type="InParanoid" id="A0A2J6TB50"/>
<dbReference type="InterPro" id="IPR011009">
    <property type="entry name" value="Kinase-like_dom_sf"/>
</dbReference>
<dbReference type="SMART" id="SM00220">
    <property type="entry name" value="S_TKc"/>
    <property type="match status" value="1"/>
</dbReference>
<keyword evidence="3" id="KW-0547">Nucleotide-binding</keyword>
<gene>
    <name evidence="8" type="ORF">K444DRAFT_399581</name>
</gene>
<accession>A0A2J6TB50</accession>
<protein>
    <recommendedName>
        <fullName evidence="1">non-specific serine/threonine protein kinase</fullName>
        <ecNumber evidence="1">2.7.11.1</ecNumber>
    </recommendedName>
</protein>
<evidence type="ECO:0000256" key="6">
    <source>
        <dbReference type="SAM" id="MobiDB-lite"/>
    </source>
</evidence>
<dbReference type="EMBL" id="KZ613791">
    <property type="protein sequence ID" value="PMD60245.1"/>
    <property type="molecule type" value="Genomic_DNA"/>
</dbReference>
<proteinExistence type="predicted"/>
<dbReference type="OrthoDB" id="3551577at2759"/>
<dbReference type="Proteomes" id="UP000235371">
    <property type="component" value="Unassembled WGS sequence"/>
</dbReference>
<dbReference type="RefSeq" id="XP_024737149.1">
    <property type="nucleotide sequence ID" value="XM_024872512.1"/>
</dbReference>
<evidence type="ECO:0000259" key="7">
    <source>
        <dbReference type="PROSITE" id="PS50011"/>
    </source>
</evidence>
<dbReference type="GeneID" id="36580592"/>
<evidence type="ECO:0000313" key="9">
    <source>
        <dbReference type="Proteomes" id="UP000235371"/>
    </source>
</evidence>
<keyword evidence="5" id="KW-0067">ATP-binding</keyword>
<keyword evidence="4 8" id="KW-0418">Kinase</keyword>
<keyword evidence="2" id="KW-0808">Transferase</keyword>
<name>A0A2J6TB50_9HELO</name>
<dbReference type="Pfam" id="PF00069">
    <property type="entry name" value="Pkinase"/>
    <property type="match status" value="1"/>
</dbReference>
<sequence>MTMFRQISLGLHYIHTYDPPIIHRDVKPSNIMRRLGKYLLGDFGIAKTVDNSHTLVGTNSYMAPELWQGGDQTTELDIYGLGATVIEALDGFPDLAKRPATWQQWHHFLQIRANEHPIASMLARSPDERPTAHQIVRTFFPDELPPMGWTRIGSTGLFPKIPRPTPRKGVVSRRHKQPDVTRTKPAKSANQKRKKSRARSQSAGVPNSRSKSVRAKVHEMRGAGKDLRKGRGDGDVATETRDCTSSES</sequence>
<evidence type="ECO:0000256" key="1">
    <source>
        <dbReference type="ARBA" id="ARBA00012513"/>
    </source>
</evidence>
<dbReference type="PANTHER" id="PTHR43671:SF13">
    <property type="entry name" value="SERINE_THREONINE-PROTEIN KINASE NEK2"/>
    <property type="match status" value="1"/>
</dbReference>
<dbReference type="AlphaFoldDB" id="A0A2J6TB50"/>
<evidence type="ECO:0000256" key="4">
    <source>
        <dbReference type="ARBA" id="ARBA00022777"/>
    </source>
</evidence>
<dbReference type="GO" id="GO:0005524">
    <property type="term" value="F:ATP binding"/>
    <property type="evidence" value="ECO:0007669"/>
    <property type="project" value="UniProtKB-KW"/>
</dbReference>
<dbReference type="SUPFAM" id="SSF56112">
    <property type="entry name" value="Protein kinase-like (PK-like)"/>
    <property type="match status" value="1"/>
</dbReference>
<feature type="compositionally biased region" description="Polar residues" evidence="6">
    <location>
        <begin position="199"/>
        <end position="210"/>
    </location>
</feature>
<evidence type="ECO:0000256" key="5">
    <source>
        <dbReference type="ARBA" id="ARBA00022840"/>
    </source>
</evidence>
<organism evidence="8 9">
    <name type="scientific">Hyaloscypha bicolor E</name>
    <dbReference type="NCBI Taxonomy" id="1095630"/>
    <lineage>
        <taxon>Eukaryota</taxon>
        <taxon>Fungi</taxon>
        <taxon>Dikarya</taxon>
        <taxon>Ascomycota</taxon>
        <taxon>Pezizomycotina</taxon>
        <taxon>Leotiomycetes</taxon>
        <taxon>Helotiales</taxon>
        <taxon>Hyaloscyphaceae</taxon>
        <taxon>Hyaloscypha</taxon>
        <taxon>Hyaloscypha bicolor</taxon>
    </lineage>
</organism>